<sequence>MICWDCGKEIHDTLAVYDKFSCDMCGVTLCRDCYVEHIGFCEECLSDIEDTLMDLANYSIMTLIEMEDK</sequence>
<dbReference type="AlphaFoldDB" id="A0A1L7JNB4"/>
<gene>
    <name evidence="1" type="ORF">NPD8_4064</name>
</gene>
<name>A0A1L7JNB4_CLOBO</name>
<protein>
    <submittedName>
        <fullName evidence="1">Uncharacterized protein</fullName>
    </submittedName>
</protein>
<proteinExistence type="predicted"/>
<organism evidence="1">
    <name type="scientific">Clostridium botulinum</name>
    <dbReference type="NCBI Taxonomy" id="1491"/>
    <lineage>
        <taxon>Bacteria</taxon>
        <taxon>Bacillati</taxon>
        <taxon>Bacillota</taxon>
        <taxon>Clostridia</taxon>
        <taxon>Eubacteriales</taxon>
        <taxon>Clostridiaceae</taxon>
        <taxon>Clostridium</taxon>
    </lineage>
</organism>
<dbReference type="RefSeq" id="WP_076607126.1">
    <property type="nucleotide sequence ID" value="NZ_CP015720.1"/>
</dbReference>
<keyword evidence="1" id="KW-0614">Plasmid</keyword>
<geneLocation type="plasmid" evidence="1">
    <name>pNPD8_2</name>
</geneLocation>
<dbReference type="EMBL" id="CP015720">
    <property type="protein sequence ID" value="APU87258.1"/>
    <property type="molecule type" value="Genomic_DNA"/>
</dbReference>
<evidence type="ECO:0000313" key="1">
    <source>
        <dbReference type="EMBL" id="APU87258.1"/>
    </source>
</evidence>
<reference evidence="1" key="1">
    <citation type="submission" date="2016-05" db="EMBL/GenBank/DDBJ databases">
        <authorList>
            <person name="Lavstsen T."/>
            <person name="Jespersen J.S."/>
        </authorList>
    </citation>
    <scope>NUCLEOTIDE SEQUENCE</scope>
    <source>
        <strain evidence="1">CDC69096</strain>
        <plasmid evidence="1">pNPD8_2</plasmid>
    </source>
</reference>
<accession>A0A1L7JNB4</accession>